<organism evidence="2 3">
    <name type="scientific">Anaeramoeba ignava</name>
    <name type="common">Anaerobic marine amoeba</name>
    <dbReference type="NCBI Taxonomy" id="1746090"/>
    <lineage>
        <taxon>Eukaryota</taxon>
        <taxon>Metamonada</taxon>
        <taxon>Anaeramoebidae</taxon>
        <taxon>Anaeramoeba</taxon>
    </lineage>
</organism>
<evidence type="ECO:0000313" key="3">
    <source>
        <dbReference type="Proteomes" id="UP001149090"/>
    </source>
</evidence>
<dbReference type="Proteomes" id="UP001149090">
    <property type="component" value="Unassembled WGS sequence"/>
</dbReference>
<dbReference type="AlphaFoldDB" id="A0A9Q0LK31"/>
<protein>
    <submittedName>
        <fullName evidence="2">Uncharacterized protein</fullName>
    </submittedName>
</protein>
<gene>
    <name evidence="2" type="ORF">M0811_08957</name>
</gene>
<evidence type="ECO:0000313" key="2">
    <source>
        <dbReference type="EMBL" id="KAJ5073275.1"/>
    </source>
</evidence>
<proteinExistence type="predicted"/>
<dbReference type="EMBL" id="JAPDFW010000076">
    <property type="protein sequence ID" value="KAJ5073275.1"/>
    <property type="molecule type" value="Genomic_DNA"/>
</dbReference>
<feature type="transmembrane region" description="Helical" evidence="1">
    <location>
        <begin position="65"/>
        <end position="87"/>
    </location>
</feature>
<keyword evidence="1" id="KW-0812">Transmembrane</keyword>
<keyword evidence="1" id="KW-0472">Membrane</keyword>
<name>A0A9Q0LK31_ANAIG</name>
<comment type="caution">
    <text evidence="2">The sequence shown here is derived from an EMBL/GenBank/DDBJ whole genome shotgun (WGS) entry which is preliminary data.</text>
</comment>
<accession>A0A9Q0LK31</accession>
<reference evidence="2" key="1">
    <citation type="submission" date="2022-10" db="EMBL/GenBank/DDBJ databases">
        <title>Novel sulphate-reducing endosymbionts in the free-living metamonad Anaeramoeba.</title>
        <authorList>
            <person name="Jerlstrom-Hultqvist J."/>
            <person name="Cepicka I."/>
            <person name="Gallot-Lavallee L."/>
            <person name="Salas-Leiva D."/>
            <person name="Curtis B.A."/>
            <person name="Zahonova K."/>
            <person name="Pipaliya S."/>
            <person name="Dacks J."/>
            <person name="Roger A.J."/>
        </authorList>
    </citation>
    <scope>NUCLEOTIDE SEQUENCE</scope>
    <source>
        <strain evidence="2">BMAN</strain>
    </source>
</reference>
<evidence type="ECO:0000256" key="1">
    <source>
        <dbReference type="SAM" id="Phobius"/>
    </source>
</evidence>
<keyword evidence="3" id="KW-1185">Reference proteome</keyword>
<keyword evidence="1" id="KW-1133">Transmembrane helix</keyword>
<sequence length="98" mass="10848">MKNKLIIETDDFVSESDTNFETVETEGLNSTKQTISEQTNQFEETKKVVKLKKPKKPKKQGKLEATSLGLIGSSFGYLALAMSSFGITDQEGKLSENI</sequence>